<dbReference type="Gene3D" id="3.40.50.300">
    <property type="entry name" value="P-loop containing nucleotide triphosphate hydrolases"/>
    <property type="match status" value="1"/>
</dbReference>
<dbReference type="SUPFAM" id="SSF52540">
    <property type="entry name" value="P-loop containing nucleoside triphosphate hydrolases"/>
    <property type="match status" value="1"/>
</dbReference>
<reference evidence="1 2" key="1">
    <citation type="journal article" date="2018" name="PLoS ONE">
        <title>The draft genome of Kipferlia bialata reveals reductive genome evolution in fornicate parasites.</title>
        <authorList>
            <person name="Tanifuji G."/>
            <person name="Takabayashi S."/>
            <person name="Kume K."/>
            <person name="Takagi M."/>
            <person name="Nakayama T."/>
            <person name="Kamikawa R."/>
            <person name="Inagaki Y."/>
            <person name="Hashimoto T."/>
        </authorList>
    </citation>
    <scope>NUCLEOTIDE SEQUENCE [LARGE SCALE GENOMIC DNA]</scope>
    <source>
        <strain evidence="1">NY0173</strain>
    </source>
</reference>
<comment type="caution">
    <text evidence="1">The sequence shown here is derived from an EMBL/GenBank/DDBJ whole genome shotgun (WGS) entry which is preliminary data.</text>
</comment>
<dbReference type="InterPro" id="IPR027417">
    <property type="entry name" value="P-loop_NTPase"/>
</dbReference>
<dbReference type="EMBL" id="BDIP01007709">
    <property type="protein sequence ID" value="GIQ91435.1"/>
    <property type="molecule type" value="Genomic_DNA"/>
</dbReference>
<dbReference type="AlphaFoldDB" id="A0A9K3DBY1"/>
<name>A0A9K3DBY1_9EUKA</name>
<evidence type="ECO:0000313" key="2">
    <source>
        <dbReference type="Proteomes" id="UP000265618"/>
    </source>
</evidence>
<feature type="non-terminal residue" evidence="1">
    <location>
        <position position="84"/>
    </location>
</feature>
<accession>A0A9K3DBY1</accession>
<dbReference type="OrthoDB" id="10256806at2759"/>
<dbReference type="Proteomes" id="UP000265618">
    <property type="component" value="Unassembled WGS sequence"/>
</dbReference>
<keyword evidence="2" id="KW-1185">Reference proteome</keyword>
<proteinExistence type="predicted"/>
<gene>
    <name evidence="1" type="ORF">KIPB_014687</name>
</gene>
<feature type="non-terminal residue" evidence="1">
    <location>
        <position position="1"/>
    </location>
</feature>
<evidence type="ECO:0000313" key="1">
    <source>
        <dbReference type="EMBL" id="GIQ91435.1"/>
    </source>
</evidence>
<sequence length="84" mass="9276">VADFICDQHPDWQYGRDVGVMMGHVNHAPHSCRIIVATTAMGLNLLLSANMPFDVVIVDEVHEMSIDTEFVMAALIQQTKLIPG</sequence>
<protein>
    <submittedName>
        <fullName evidence="1">Uncharacterized protein</fullName>
    </submittedName>
</protein>
<organism evidence="1 2">
    <name type="scientific">Kipferlia bialata</name>
    <dbReference type="NCBI Taxonomy" id="797122"/>
    <lineage>
        <taxon>Eukaryota</taxon>
        <taxon>Metamonada</taxon>
        <taxon>Carpediemonas-like organisms</taxon>
        <taxon>Kipferlia</taxon>
    </lineage>
</organism>